<evidence type="ECO:0000256" key="1">
    <source>
        <dbReference type="SAM" id="MobiDB-lite"/>
    </source>
</evidence>
<evidence type="ECO:0000256" key="2">
    <source>
        <dbReference type="SAM" id="Phobius"/>
    </source>
</evidence>
<reference evidence="3 4" key="1">
    <citation type="submission" date="2019-04" db="EMBL/GenBank/DDBJ databases">
        <title>Chromosome genome assembly for Takifugu flavidus.</title>
        <authorList>
            <person name="Xiao S."/>
        </authorList>
    </citation>
    <scope>NUCLEOTIDE SEQUENCE [LARGE SCALE GENOMIC DNA]</scope>
    <source>
        <strain evidence="3">HTHZ2018</strain>
        <tissue evidence="3">Muscle</tissue>
    </source>
</reference>
<protein>
    <submittedName>
        <fullName evidence="3">Transmembrane protein 238</fullName>
    </submittedName>
</protein>
<dbReference type="EMBL" id="RHFK02000001">
    <property type="protein sequence ID" value="TWW81540.1"/>
    <property type="molecule type" value="Genomic_DNA"/>
</dbReference>
<dbReference type="PANTHER" id="PTHR28613">
    <property type="entry name" value="SI:CH211-232M10.4-RELATED"/>
    <property type="match status" value="1"/>
</dbReference>
<dbReference type="Proteomes" id="UP000324091">
    <property type="component" value="Chromosome 1"/>
</dbReference>
<dbReference type="AlphaFoldDB" id="A0A5C6PT70"/>
<feature type="region of interest" description="Disordered" evidence="1">
    <location>
        <begin position="124"/>
        <end position="152"/>
    </location>
</feature>
<evidence type="ECO:0000313" key="4">
    <source>
        <dbReference type="Proteomes" id="UP000324091"/>
    </source>
</evidence>
<feature type="transmembrane region" description="Helical" evidence="2">
    <location>
        <begin position="28"/>
        <end position="51"/>
    </location>
</feature>
<dbReference type="InterPro" id="IPR029365">
    <property type="entry name" value="TMEM238"/>
</dbReference>
<evidence type="ECO:0000313" key="3">
    <source>
        <dbReference type="EMBL" id="TWW81540.1"/>
    </source>
</evidence>
<keyword evidence="2" id="KW-1133">Transmembrane helix</keyword>
<comment type="caution">
    <text evidence="3">The sequence shown here is derived from an EMBL/GenBank/DDBJ whole genome shotgun (WGS) entry which is preliminary data.</text>
</comment>
<sequence>MSAATGSAPVQVEVAMERSYSGVGRCMCLFWFALAHDILGVMVIMVGVFGGLFFHDLFIYVGAIIIFLSLIWWVLWYTGNIDVPPKELEDDVGLMKLKERRVKQLVRNMSERLSRRFRDSFRRNSQNVGEPSNGHDNTANRGSEVMVSTSVV</sequence>
<proteinExistence type="predicted"/>
<accession>A0A5C6PT70</accession>
<keyword evidence="2" id="KW-0472">Membrane</keyword>
<gene>
    <name evidence="3" type="ORF">D4764_01G0013550</name>
</gene>
<keyword evidence="2 3" id="KW-0812">Transmembrane</keyword>
<dbReference type="PANTHER" id="PTHR28613:SF9">
    <property type="entry name" value="TRANSMEMBRANE PROTEIN 238"/>
    <property type="match status" value="1"/>
</dbReference>
<feature type="transmembrane region" description="Helical" evidence="2">
    <location>
        <begin position="57"/>
        <end position="76"/>
    </location>
</feature>
<keyword evidence="4" id="KW-1185">Reference proteome</keyword>
<organism evidence="3 4">
    <name type="scientific">Takifugu flavidus</name>
    <name type="common">sansaifugu</name>
    <dbReference type="NCBI Taxonomy" id="433684"/>
    <lineage>
        <taxon>Eukaryota</taxon>
        <taxon>Metazoa</taxon>
        <taxon>Chordata</taxon>
        <taxon>Craniata</taxon>
        <taxon>Vertebrata</taxon>
        <taxon>Euteleostomi</taxon>
        <taxon>Actinopterygii</taxon>
        <taxon>Neopterygii</taxon>
        <taxon>Teleostei</taxon>
        <taxon>Neoteleostei</taxon>
        <taxon>Acanthomorphata</taxon>
        <taxon>Eupercaria</taxon>
        <taxon>Tetraodontiformes</taxon>
        <taxon>Tetradontoidea</taxon>
        <taxon>Tetraodontidae</taxon>
        <taxon>Takifugu</taxon>
    </lineage>
</organism>
<dbReference type="Pfam" id="PF15125">
    <property type="entry name" value="TMEM238"/>
    <property type="match status" value="1"/>
</dbReference>
<feature type="compositionally biased region" description="Polar residues" evidence="1">
    <location>
        <begin position="126"/>
        <end position="152"/>
    </location>
</feature>
<name>A0A5C6PT70_9TELE</name>